<evidence type="ECO:0000256" key="11">
    <source>
        <dbReference type="ARBA" id="ARBA00023237"/>
    </source>
</evidence>
<evidence type="ECO:0000256" key="2">
    <source>
        <dbReference type="ARBA" id="ARBA00022448"/>
    </source>
</evidence>
<keyword evidence="9 12" id="KW-0798">TonB box</keyword>
<dbReference type="InterPro" id="IPR037066">
    <property type="entry name" value="Plug_dom_sf"/>
</dbReference>
<dbReference type="GO" id="GO:0015344">
    <property type="term" value="F:siderophore uptake transmembrane transporter activity"/>
    <property type="evidence" value="ECO:0007669"/>
    <property type="project" value="TreeGrafter"/>
</dbReference>
<dbReference type="Pfam" id="PF07715">
    <property type="entry name" value="Plug"/>
    <property type="match status" value="1"/>
</dbReference>
<reference evidence="15 16" key="1">
    <citation type="submission" date="2020-04" db="EMBL/GenBank/DDBJ databases">
        <title>Description of novel Gluconacetobacter.</title>
        <authorList>
            <person name="Sombolestani A."/>
        </authorList>
    </citation>
    <scope>NUCLEOTIDE SEQUENCE [LARGE SCALE GENOMIC DNA]</scope>
    <source>
        <strain evidence="15 16">LMG 19747</strain>
    </source>
</reference>
<keyword evidence="8" id="KW-0406">Ion transport</keyword>
<feature type="domain" description="TonB-dependent receptor-like beta-barrel" evidence="13">
    <location>
        <begin position="353"/>
        <end position="810"/>
    </location>
</feature>
<evidence type="ECO:0000313" key="15">
    <source>
        <dbReference type="EMBL" id="MBB2162240.1"/>
    </source>
</evidence>
<dbReference type="AlphaFoldDB" id="A0A7W4NTF2"/>
<comment type="similarity">
    <text evidence="12">Belongs to the TonB-dependent receptor family.</text>
</comment>
<keyword evidence="2" id="KW-0813">Transport</keyword>
<sequence length="860" mass="93307">MSRSRDFMIISLTQQRRDLILFLDNVTVFGHTVTPSPEAPMIRSMLPRPARTLLPGTALLLAGTCLALPLCTAHATSRQVQAGAARPTTPHVGASRVAATPVAGAASRQPAARGETIDVVTHVHQTPSGVTGRDVGGGLMVKQTSAVAISTVTRDFVAAQSPTASSYEVMRMVPGTNVATSDPYNMQSGNFIVRGLNGDEIGFLMEGAPLNNVGTYVTIPSQYPDGDVIQSESLQPTTVDLTAPMIGAAGGLTRMTLLDPADKAGGQMNLTFGSYDTYRQSLRVDSGELGHSGVKFFLSYSHLLGKNWRGPAAPYRRDHFDFKLVKDWGSVGASKLVVAYTDYRLYMLTTPTLAQYREYGNNYNYSNVFTGTNPNYYQLHGEDAGTLIVSAPTDLSLLHNTVKINVTPYLYHSWGGFAYGSTLPNSGQAFYGSQHVSLDLSGVPTYGSARIVNVPTTFDIEHPGVNTVVSWKKGINTLKAGYWFDYTRQVYTTTYGAVTASGAPASLLGNYATNARLKNGQEYMSTDWITRTYTNALYLGDEINALGDKLMADAGVKLLWIHRPGYNYLPGDQSDVGQNTFQVTPQFGFRYQFTPEHQIFFSGNTAFRMPTANSMFNSYNGATGALLIAGNNQQKNEFSISEEIGYRYTGSEVMATVSFFNYNFTNRQISTAAIINGASVNTFINAGGETGRGVDVEVGTRPWHHFRPYMSGEYLHVTTDNNLQVGRDYLPTAGKIAVRAPKWSAAAGLNYDDGSLFGNVNMKYMDSQYSTFMDDESIPAHANVDLTLGYRFHNVSFMKQPEFRLNIQNLAGSTYISGANSVTGAAHTTRGVHGTMIAGSAPTYFLGAGRAFIGTFSVGF</sequence>
<accession>A0A7W4NTF2</accession>
<dbReference type="Gene3D" id="2.40.170.20">
    <property type="entry name" value="TonB-dependent receptor, beta-barrel domain"/>
    <property type="match status" value="1"/>
</dbReference>
<keyword evidence="15" id="KW-0675">Receptor</keyword>
<dbReference type="Gene3D" id="2.170.130.10">
    <property type="entry name" value="TonB-dependent receptor, plug domain"/>
    <property type="match status" value="1"/>
</dbReference>
<evidence type="ECO:0000256" key="4">
    <source>
        <dbReference type="ARBA" id="ARBA00022496"/>
    </source>
</evidence>
<evidence type="ECO:0000256" key="7">
    <source>
        <dbReference type="ARBA" id="ARBA00023004"/>
    </source>
</evidence>
<keyword evidence="6" id="KW-0732">Signal</keyword>
<dbReference type="InterPro" id="IPR000531">
    <property type="entry name" value="Beta-barrel_TonB"/>
</dbReference>
<keyword evidence="4" id="KW-0410">Iron transport</keyword>
<evidence type="ECO:0000259" key="14">
    <source>
        <dbReference type="Pfam" id="PF07715"/>
    </source>
</evidence>
<keyword evidence="3" id="KW-1134">Transmembrane beta strand</keyword>
<dbReference type="InterPro" id="IPR012910">
    <property type="entry name" value="Plug_dom"/>
</dbReference>
<evidence type="ECO:0000256" key="6">
    <source>
        <dbReference type="ARBA" id="ARBA00022729"/>
    </source>
</evidence>
<evidence type="ECO:0000256" key="12">
    <source>
        <dbReference type="RuleBase" id="RU003357"/>
    </source>
</evidence>
<comment type="caution">
    <text evidence="15">The sequence shown here is derived from an EMBL/GenBank/DDBJ whole genome shotgun (WGS) entry which is preliminary data.</text>
</comment>
<keyword evidence="11" id="KW-0998">Cell outer membrane</keyword>
<dbReference type="RefSeq" id="WP_182999065.1">
    <property type="nucleotide sequence ID" value="NZ_JABEQJ010000034.1"/>
</dbReference>
<evidence type="ECO:0000256" key="1">
    <source>
        <dbReference type="ARBA" id="ARBA00004571"/>
    </source>
</evidence>
<feature type="domain" description="TonB-dependent receptor plug" evidence="14">
    <location>
        <begin position="142"/>
        <end position="221"/>
    </location>
</feature>
<evidence type="ECO:0000256" key="10">
    <source>
        <dbReference type="ARBA" id="ARBA00023136"/>
    </source>
</evidence>
<dbReference type="Proteomes" id="UP000589085">
    <property type="component" value="Unassembled WGS sequence"/>
</dbReference>
<gene>
    <name evidence="15" type="ORF">HLH48_19100</name>
</gene>
<protein>
    <submittedName>
        <fullName evidence="15">TonB-dependent receptor</fullName>
    </submittedName>
</protein>
<dbReference type="GO" id="GO:0009279">
    <property type="term" value="C:cell outer membrane"/>
    <property type="evidence" value="ECO:0007669"/>
    <property type="project" value="UniProtKB-SubCell"/>
</dbReference>
<evidence type="ECO:0000256" key="5">
    <source>
        <dbReference type="ARBA" id="ARBA00022692"/>
    </source>
</evidence>
<name>A0A7W4NTF2_9PROT</name>
<organism evidence="15 16">
    <name type="scientific">Gluconacetobacter sacchari</name>
    <dbReference type="NCBI Taxonomy" id="92759"/>
    <lineage>
        <taxon>Bacteria</taxon>
        <taxon>Pseudomonadati</taxon>
        <taxon>Pseudomonadota</taxon>
        <taxon>Alphaproteobacteria</taxon>
        <taxon>Acetobacterales</taxon>
        <taxon>Acetobacteraceae</taxon>
        <taxon>Gluconacetobacter</taxon>
    </lineage>
</organism>
<evidence type="ECO:0000259" key="13">
    <source>
        <dbReference type="Pfam" id="PF00593"/>
    </source>
</evidence>
<dbReference type="InterPro" id="IPR036942">
    <property type="entry name" value="Beta-barrel_TonB_sf"/>
</dbReference>
<dbReference type="PANTHER" id="PTHR32552">
    <property type="entry name" value="FERRICHROME IRON RECEPTOR-RELATED"/>
    <property type="match status" value="1"/>
</dbReference>
<evidence type="ECO:0000256" key="8">
    <source>
        <dbReference type="ARBA" id="ARBA00023065"/>
    </source>
</evidence>
<keyword evidence="7" id="KW-0408">Iron</keyword>
<proteinExistence type="inferred from homology"/>
<dbReference type="SUPFAM" id="SSF56935">
    <property type="entry name" value="Porins"/>
    <property type="match status" value="1"/>
</dbReference>
<evidence type="ECO:0000256" key="9">
    <source>
        <dbReference type="ARBA" id="ARBA00023077"/>
    </source>
</evidence>
<comment type="subcellular location">
    <subcellularLocation>
        <location evidence="1">Cell outer membrane</location>
        <topology evidence="1">Multi-pass membrane protein</topology>
    </subcellularLocation>
</comment>
<evidence type="ECO:0000313" key="16">
    <source>
        <dbReference type="Proteomes" id="UP000589085"/>
    </source>
</evidence>
<keyword evidence="10 12" id="KW-0472">Membrane</keyword>
<dbReference type="InterPro" id="IPR039426">
    <property type="entry name" value="TonB-dep_rcpt-like"/>
</dbReference>
<dbReference type="EMBL" id="JABEQJ010000034">
    <property type="protein sequence ID" value="MBB2162240.1"/>
    <property type="molecule type" value="Genomic_DNA"/>
</dbReference>
<dbReference type="PANTHER" id="PTHR32552:SF68">
    <property type="entry name" value="FERRICHROME OUTER MEMBRANE TRANSPORTER_PHAGE RECEPTOR"/>
    <property type="match status" value="1"/>
</dbReference>
<keyword evidence="5" id="KW-0812">Transmembrane</keyword>
<dbReference type="Pfam" id="PF00593">
    <property type="entry name" value="TonB_dep_Rec_b-barrel"/>
    <property type="match status" value="1"/>
</dbReference>
<evidence type="ECO:0000256" key="3">
    <source>
        <dbReference type="ARBA" id="ARBA00022452"/>
    </source>
</evidence>